<keyword evidence="3 7" id="KW-0719">Serine esterase</keyword>
<comment type="caution">
    <text evidence="8">The sequence shown here is derived from an EMBL/GenBank/DDBJ whole genome shotgun (WGS) entry which is preliminary data.</text>
</comment>
<evidence type="ECO:0000313" key="9">
    <source>
        <dbReference type="Proteomes" id="UP001302274"/>
    </source>
</evidence>
<keyword evidence="9" id="KW-1185">Reference proteome</keyword>
<keyword evidence="4 7" id="KW-0378">Hydrolase</keyword>
<dbReference type="Gene3D" id="3.40.50.1820">
    <property type="entry name" value="alpha/beta hydrolase"/>
    <property type="match status" value="1"/>
</dbReference>
<dbReference type="InterPro" id="IPR000801">
    <property type="entry name" value="Esterase-like"/>
</dbReference>
<dbReference type="InterPro" id="IPR029058">
    <property type="entry name" value="AB_hydrolase_fold"/>
</dbReference>
<evidence type="ECO:0000256" key="4">
    <source>
        <dbReference type="ARBA" id="ARBA00022801"/>
    </source>
</evidence>
<gene>
    <name evidence="8" type="primary">fghA</name>
    <name evidence="8" type="ORF">SHI21_15460</name>
</gene>
<dbReference type="PANTHER" id="PTHR10061">
    <property type="entry name" value="S-FORMYLGLUTATHIONE HYDROLASE"/>
    <property type="match status" value="1"/>
</dbReference>
<dbReference type="PANTHER" id="PTHR10061:SF0">
    <property type="entry name" value="S-FORMYLGLUTATHIONE HYDROLASE"/>
    <property type="match status" value="1"/>
</dbReference>
<dbReference type="GO" id="GO:0018738">
    <property type="term" value="F:S-formylglutathione hydrolase activity"/>
    <property type="evidence" value="ECO:0007669"/>
    <property type="project" value="UniProtKB-EC"/>
</dbReference>
<evidence type="ECO:0000256" key="5">
    <source>
        <dbReference type="ARBA" id="ARBA00047590"/>
    </source>
</evidence>
<evidence type="ECO:0000256" key="2">
    <source>
        <dbReference type="ARBA" id="ARBA00012479"/>
    </source>
</evidence>
<reference evidence="8 9" key="1">
    <citation type="submission" date="2023-11" db="EMBL/GenBank/DDBJ databases">
        <title>A Novel Polar Bacteriovorax (B. antarcticus) Isolated from the Biocrust in Antarctica.</title>
        <authorList>
            <person name="Mun W."/>
            <person name="Choi S.Y."/>
            <person name="Mitchell R.J."/>
        </authorList>
    </citation>
    <scope>NUCLEOTIDE SEQUENCE [LARGE SCALE GENOMIC DNA]</scope>
    <source>
        <strain evidence="8 9">PP10</strain>
    </source>
</reference>
<evidence type="ECO:0000256" key="1">
    <source>
        <dbReference type="ARBA" id="ARBA00005622"/>
    </source>
</evidence>
<dbReference type="Pfam" id="PF00756">
    <property type="entry name" value="Esterase"/>
    <property type="match status" value="1"/>
</dbReference>
<evidence type="ECO:0000313" key="8">
    <source>
        <dbReference type="EMBL" id="MEA9357626.1"/>
    </source>
</evidence>
<organism evidence="8 9">
    <name type="scientific">Bacteriovorax antarcticus</name>
    <dbReference type="NCBI Taxonomy" id="3088717"/>
    <lineage>
        <taxon>Bacteria</taxon>
        <taxon>Pseudomonadati</taxon>
        <taxon>Bdellovibrionota</taxon>
        <taxon>Bacteriovoracia</taxon>
        <taxon>Bacteriovoracales</taxon>
        <taxon>Bacteriovoracaceae</taxon>
        <taxon>Bacteriovorax</taxon>
    </lineage>
</organism>
<dbReference type="NCBIfam" id="TIGR02821">
    <property type="entry name" value="fghA_ester_D"/>
    <property type="match status" value="1"/>
</dbReference>
<accession>A0ABU5VX33</accession>
<proteinExistence type="inferred from homology"/>
<name>A0ABU5VX33_9BACT</name>
<comment type="similarity">
    <text evidence="1 7">Belongs to the esterase D family.</text>
</comment>
<evidence type="ECO:0000256" key="7">
    <source>
        <dbReference type="RuleBase" id="RU363068"/>
    </source>
</evidence>
<evidence type="ECO:0000256" key="6">
    <source>
        <dbReference type="NCBIfam" id="TIGR02821"/>
    </source>
</evidence>
<dbReference type="SUPFAM" id="SSF53474">
    <property type="entry name" value="alpha/beta-Hydrolases"/>
    <property type="match status" value="1"/>
</dbReference>
<dbReference type="InterPro" id="IPR014186">
    <property type="entry name" value="S-formylglutathione_hydrol"/>
</dbReference>
<comment type="function">
    <text evidence="7">Serine hydrolase involved in the detoxification of formaldehyde.</text>
</comment>
<dbReference type="Proteomes" id="UP001302274">
    <property type="component" value="Unassembled WGS sequence"/>
</dbReference>
<dbReference type="RefSeq" id="WP_323577707.1">
    <property type="nucleotide sequence ID" value="NZ_JAYGJQ010000002.1"/>
</dbReference>
<sequence>MKKLKSHKSFKGHTEFWSHESSVTKTEMKFSTFIPEGDVEGCIIWLSGLTCTEENFISKAGAQKALGKKNLMVICPDTSPRGLNLPGENDSYDFGTGASFYVNATVAPYADNYKMYDYIANELYDLIVNEFKVKNISIMGHSMGGHGALVIGLRNPEKFKSISAFSPIVNPTVSPWGNKAFTGYLGADKNTWSAYDATELLKTGKKHPASILIHQGTGDEFLARELLTNNLVETADSVKQECVVNYAEGFDHSYYFIATFIKEHIKHHAGYLT</sequence>
<protein>
    <recommendedName>
        <fullName evidence="2 6">S-formylglutathione hydrolase</fullName>
        <ecNumber evidence="2 6">3.1.2.12</ecNumber>
    </recommendedName>
</protein>
<comment type="catalytic activity">
    <reaction evidence="5 7">
        <text>S-formylglutathione + H2O = formate + glutathione + H(+)</text>
        <dbReference type="Rhea" id="RHEA:14961"/>
        <dbReference type="ChEBI" id="CHEBI:15377"/>
        <dbReference type="ChEBI" id="CHEBI:15378"/>
        <dbReference type="ChEBI" id="CHEBI:15740"/>
        <dbReference type="ChEBI" id="CHEBI:57688"/>
        <dbReference type="ChEBI" id="CHEBI:57925"/>
        <dbReference type="EC" id="3.1.2.12"/>
    </reaction>
</comment>
<dbReference type="EC" id="3.1.2.12" evidence="2 6"/>
<evidence type="ECO:0000256" key="3">
    <source>
        <dbReference type="ARBA" id="ARBA00022487"/>
    </source>
</evidence>
<dbReference type="EMBL" id="JAYGJQ010000002">
    <property type="protein sequence ID" value="MEA9357626.1"/>
    <property type="molecule type" value="Genomic_DNA"/>
</dbReference>